<organism evidence="1 2">
    <name type="scientific">Popillia japonica</name>
    <name type="common">Japanese beetle</name>
    <dbReference type="NCBI Taxonomy" id="7064"/>
    <lineage>
        <taxon>Eukaryota</taxon>
        <taxon>Metazoa</taxon>
        <taxon>Ecdysozoa</taxon>
        <taxon>Arthropoda</taxon>
        <taxon>Hexapoda</taxon>
        <taxon>Insecta</taxon>
        <taxon>Pterygota</taxon>
        <taxon>Neoptera</taxon>
        <taxon>Endopterygota</taxon>
        <taxon>Coleoptera</taxon>
        <taxon>Polyphaga</taxon>
        <taxon>Scarabaeiformia</taxon>
        <taxon>Scarabaeidae</taxon>
        <taxon>Rutelinae</taxon>
        <taxon>Popillia</taxon>
    </lineage>
</organism>
<reference evidence="1 2" key="1">
    <citation type="journal article" date="2024" name="BMC Genomics">
        <title>De novo assembly and annotation of Popillia japonica's genome with initial clues to its potential as an invasive pest.</title>
        <authorList>
            <person name="Cucini C."/>
            <person name="Boschi S."/>
            <person name="Funari R."/>
            <person name="Cardaioli E."/>
            <person name="Iannotti N."/>
            <person name="Marturano G."/>
            <person name="Paoli F."/>
            <person name="Bruttini M."/>
            <person name="Carapelli A."/>
            <person name="Frati F."/>
            <person name="Nardi F."/>
        </authorList>
    </citation>
    <scope>NUCLEOTIDE SEQUENCE [LARGE SCALE GENOMIC DNA]</scope>
    <source>
        <strain evidence="1">DMR45628</strain>
    </source>
</reference>
<sequence>MIGRQLCEDLYIHDVWDVFCQSYIQDVRPDAGAKERRCIRRVCRNRDGGKIVKESPPRPIDNSATPRTMLGVEIPGRQNRNIIGEKPIDNSATPRTMLGVEIPGRQNRNIIGEKKVRNWRSETPKPGLAQEHYINILL</sequence>
<evidence type="ECO:0000313" key="1">
    <source>
        <dbReference type="EMBL" id="KAK9717833.1"/>
    </source>
</evidence>
<comment type="caution">
    <text evidence="1">The sequence shown here is derived from an EMBL/GenBank/DDBJ whole genome shotgun (WGS) entry which is preliminary data.</text>
</comment>
<name>A0AAW1KFD3_POPJA</name>
<dbReference type="Proteomes" id="UP001458880">
    <property type="component" value="Unassembled WGS sequence"/>
</dbReference>
<accession>A0AAW1KFD3</accession>
<dbReference type="AlphaFoldDB" id="A0AAW1KFD3"/>
<gene>
    <name evidence="1" type="ORF">QE152_g23561</name>
</gene>
<keyword evidence="2" id="KW-1185">Reference proteome</keyword>
<evidence type="ECO:0000313" key="2">
    <source>
        <dbReference type="Proteomes" id="UP001458880"/>
    </source>
</evidence>
<protein>
    <submittedName>
        <fullName evidence="1">Uncharacterized protein</fullName>
    </submittedName>
</protein>
<dbReference type="EMBL" id="JASPKY010000236">
    <property type="protein sequence ID" value="KAK9717833.1"/>
    <property type="molecule type" value="Genomic_DNA"/>
</dbReference>
<proteinExistence type="predicted"/>